<keyword evidence="2" id="KW-1185">Reference proteome</keyword>
<dbReference type="EMBL" id="JAHRIP010010696">
    <property type="protein sequence ID" value="MEQ2284009.1"/>
    <property type="molecule type" value="Genomic_DNA"/>
</dbReference>
<proteinExistence type="predicted"/>
<organism evidence="1 2">
    <name type="scientific">Ameca splendens</name>
    <dbReference type="NCBI Taxonomy" id="208324"/>
    <lineage>
        <taxon>Eukaryota</taxon>
        <taxon>Metazoa</taxon>
        <taxon>Chordata</taxon>
        <taxon>Craniata</taxon>
        <taxon>Vertebrata</taxon>
        <taxon>Euteleostomi</taxon>
        <taxon>Actinopterygii</taxon>
        <taxon>Neopterygii</taxon>
        <taxon>Teleostei</taxon>
        <taxon>Neoteleostei</taxon>
        <taxon>Acanthomorphata</taxon>
        <taxon>Ovalentaria</taxon>
        <taxon>Atherinomorphae</taxon>
        <taxon>Cyprinodontiformes</taxon>
        <taxon>Goodeidae</taxon>
        <taxon>Ameca</taxon>
    </lineage>
</organism>
<dbReference type="Proteomes" id="UP001469553">
    <property type="component" value="Unassembled WGS sequence"/>
</dbReference>
<protein>
    <submittedName>
        <fullName evidence="1">Uncharacterized protein</fullName>
    </submittedName>
</protein>
<reference evidence="1 2" key="1">
    <citation type="submission" date="2021-06" db="EMBL/GenBank/DDBJ databases">
        <authorList>
            <person name="Palmer J.M."/>
        </authorList>
    </citation>
    <scope>NUCLEOTIDE SEQUENCE [LARGE SCALE GENOMIC DNA]</scope>
    <source>
        <strain evidence="1 2">AS_MEX2019</strain>
        <tissue evidence="1">Muscle</tissue>
    </source>
</reference>
<gene>
    <name evidence="1" type="ORF">AMECASPLE_017309</name>
</gene>
<comment type="caution">
    <text evidence="1">The sequence shown here is derived from an EMBL/GenBank/DDBJ whole genome shotgun (WGS) entry which is preliminary data.</text>
</comment>
<sequence length="73" mass="8182">MTESHLAERTPGIRYEHHYKKEHELFLVGNKAGSSISALTDGNGHQSERRGAENGCESWCRIGRLTPKMSIKS</sequence>
<evidence type="ECO:0000313" key="2">
    <source>
        <dbReference type="Proteomes" id="UP001469553"/>
    </source>
</evidence>
<accession>A0ABV0XR95</accession>
<evidence type="ECO:0000313" key="1">
    <source>
        <dbReference type="EMBL" id="MEQ2284009.1"/>
    </source>
</evidence>
<name>A0ABV0XR95_9TELE</name>